<dbReference type="EMBL" id="BDIP01002973">
    <property type="protein sequence ID" value="GIQ87103.1"/>
    <property type="molecule type" value="Genomic_DNA"/>
</dbReference>
<feature type="region of interest" description="Disordered" evidence="1">
    <location>
        <begin position="1"/>
        <end position="30"/>
    </location>
</feature>
<evidence type="ECO:0000313" key="2">
    <source>
        <dbReference type="EMBL" id="GIQ87103.1"/>
    </source>
</evidence>
<gene>
    <name evidence="2" type="ORF">KIPB_009074</name>
</gene>
<keyword evidence="3" id="KW-1185">Reference proteome</keyword>
<feature type="compositionally biased region" description="Polar residues" evidence="1">
    <location>
        <begin position="1"/>
        <end position="28"/>
    </location>
</feature>
<dbReference type="AlphaFoldDB" id="A0A9K3GL84"/>
<organism evidence="2 3">
    <name type="scientific">Kipferlia bialata</name>
    <dbReference type="NCBI Taxonomy" id="797122"/>
    <lineage>
        <taxon>Eukaryota</taxon>
        <taxon>Metamonada</taxon>
        <taxon>Carpediemonas-like organisms</taxon>
        <taxon>Kipferlia</taxon>
    </lineage>
</organism>
<comment type="caution">
    <text evidence="2">The sequence shown here is derived from an EMBL/GenBank/DDBJ whole genome shotgun (WGS) entry which is preliminary data.</text>
</comment>
<feature type="compositionally biased region" description="Basic and acidic residues" evidence="1">
    <location>
        <begin position="234"/>
        <end position="248"/>
    </location>
</feature>
<feature type="region of interest" description="Disordered" evidence="1">
    <location>
        <begin position="195"/>
        <end position="261"/>
    </location>
</feature>
<accession>A0A9K3GL84</accession>
<proteinExistence type="predicted"/>
<reference evidence="2 3" key="1">
    <citation type="journal article" date="2018" name="PLoS ONE">
        <title>The draft genome of Kipferlia bialata reveals reductive genome evolution in fornicate parasites.</title>
        <authorList>
            <person name="Tanifuji G."/>
            <person name="Takabayashi S."/>
            <person name="Kume K."/>
            <person name="Takagi M."/>
            <person name="Nakayama T."/>
            <person name="Kamikawa R."/>
            <person name="Inagaki Y."/>
            <person name="Hashimoto T."/>
        </authorList>
    </citation>
    <scope>NUCLEOTIDE SEQUENCE [LARGE SCALE GENOMIC DNA]</scope>
    <source>
        <strain evidence="2">NY0173</strain>
    </source>
</reference>
<feature type="compositionally biased region" description="Basic and acidic residues" evidence="1">
    <location>
        <begin position="198"/>
        <end position="207"/>
    </location>
</feature>
<dbReference type="Proteomes" id="UP000265618">
    <property type="component" value="Unassembled WGS sequence"/>
</dbReference>
<name>A0A9K3GL84_9EUKA</name>
<feature type="compositionally biased region" description="Basic and acidic residues" evidence="1">
    <location>
        <begin position="215"/>
        <end position="226"/>
    </location>
</feature>
<sequence length="261" mass="29107">MSISPSTTREVSETDVSYTHTTGVSSGQEEPPLTITFQVEGVETGLTPYVGLTRGDFQQSAEGMLDWDEVVIPEDHITLYIDYPLTIPTEMHFKTQRILGGFTRLCLATAVAKAYQDIYDEEEAAGPPVVATGFHTVKKKGPYGIWGHGLHDLLLREVVWEPRDAPGDAFPSGVWHPVIDLRLVEEEPFFLDAPTTRHGTERERERGAPTTRHRERVESETERGGESEMVVETEPERETVDEKGREGDVPMYPEAGGLGRE</sequence>
<evidence type="ECO:0000313" key="3">
    <source>
        <dbReference type="Proteomes" id="UP000265618"/>
    </source>
</evidence>
<evidence type="ECO:0000256" key="1">
    <source>
        <dbReference type="SAM" id="MobiDB-lite"/>
    </source>
</evidence>
<protein>
    <submittedName>
        <fullName evidence="2">Uncharacterized protein</fullName>
    </submittedName>
</protein>